<proteinExistence type="inferred from homology"/>
<dbReference type="RefSeq" id="WP_121889223.1">
    <property type="nucleotide sequence ID" value="NZ_JBEXWZ010000229.1"/>
</dbReference>
<reference evidence="3 4" key="1">
    <citation type="submission" date="2017-11" db="EMBL/GenBank/DDBJ databases">
        <title>Draft genome of actinobacteria isolated from guarana (Paullinia cupana (Mart.) Ducke.</title>
        <authorList>
            <person name="Siqueira K.A."/>
            <person name="Liotti R.G."/>
            <person name="Mendes T.A.O."/>
            <person name="Soares M.A."/>
        </authorList>
    </citation>
    <scope>NUCLEOTIDE SEQUENCE [LARGE SCALE GENOMIC DNA]</scope>
    <source>
        <strain evidence="3 4">193</strain>
    </source>
</reference>
<evidence type="ECO:0000259" key="2">
    <source>
        <dbReference type="Pfam" id="PF08327"/>
    </source>
</evidence>
<dbReference type="EMBL" id="PENI01000005">
    <property type="protein sequence ID" value="RMB86117.1"/>
    <property type="molecule type" value="Genomic_DNA"/>
</dbReference>
<accession>A0A3M0IAL2</accession>
<keyword evidence="4" id="KW-1185">Reference proteome</keyword>
<dbReference type="Proteomes" id="UP000270471">
    <property type="component" value="Unassembled WGS sequence"/>
</dbReference>
<dbReference type="OrthoDB" id="9786557at2"/>
<protein>
    <submittedName>
        <fullName evidence="3">Polyketide cyclase</fullName>
    </submittedName>
</protein>
<dbReference type="Pfam" id="PF08327">
    <property type="entry name" value="AHSA1"/>
    <property type="match status" value="1"/>
</dbReference>
<dbReference type="InterPro" id="IPR013538">
    <property type="entry name" value="ASHA1/2-like_C"/>
</dbReference>
<dbReference type="SUPFAM" id="SSF55961">
    <property type="entry name" value="Bet v1-like"/>
    <property type="match status" value="1"/>
</dbReference>
<evidence type="ECO:0000313" key="4">
    <source>
        <dbReference type="Proteomes" id="UP000270471"/>
    </source>
</evidence>
<feature type="domain" description="Activator of Hsp90 ATPase homologue 1/2-like C-terminal" evidence="2">
    <location>
        <begin position="11"/>
        <end position="150"/>
    </location>
</feature>
<gene>
    <name evidence="3" type="ORF">CTZ28_11550</name>
</gene>
<evidence type="ECO:0000313" key="3">
    <source>
        <dbReference type="EMBL" id="RMB86117.1"/>
    </source>
</evidence>
<comment type="caution">
    <text evidence="3">The sequence shown here is derived from an EMBL/GenBank/DDBJ whole genome shotgun (WGS) entry which is preliminary data.</text>
</comment>
<name>A0A3M0IAL2_9ACTN</name>
<dbReference type="InterPro" id="IPR023393">
    <property type="entry name" value="START-like_dom_sf"/>
</dbReference>
<evidence type="ECO:0000256" key="1">
    <source>
        <dbReference type="ARBA" id="ARBA00006817"/>
    </source>
</evidence>
<comment type="similarity">
    <text evidence="1">Belongs to the AHA1 family.</text>
</comment>
<dbReference type="AlphaFoldDB" id="A0A3M0IAL2"/>
<dbReference type="Gene3D" id="3.30.530.20">
    <property type="match status" value="1"/>
</dbReference>
<organism evidence="3 4">
    <name type="scientific">Streptomyces shenzhenensis</name>
    <dbReference type="NCBI Taxonomy" id="943815"/>
    <lineage>
        <taxon>Bacteria</taxon>
        <taxon>Bacillati</taxon>
        <taxon>Actinomycetota</taxon>
        <taxon>Actinomycetes</taxon>
        <taxon>Kitasatosporales</taxon>
        <taxon>Streptomycetaceae</taxon>
        <taxon>Streptomyces</taxon>
    </lineage>
</organism>
<dbReference type="CDD" id="cd08895">
    <property type="entry name" value="SRPBCC_CalC_Aha1-like_2"/>
    <property type="match status" value="1"/>
</dbReference>
<sequence>MYATRVSRRVRAPRAAVYRTLLDPAAVAVWRVPDGMTAVVHAFDAREGGTFRVSLTYDDPRGVGKSGAHTDTCHGRFTRLVPDELIVETIEFETDDEALRGAMTLTTSLIEEDGVTEVVMVHEGVPDVVPRADNELGTRMSLDKLARLVEDEVEDPR</sequence>